<evidence type="ECO:0000313" key="10">
    <source>
        <dbReference type="Proteomes" id="UP000290545"/>
    </source>
</evidence>
<comment type="subcellular location">
    <subcellularLocation>
        <location evidence="1">Cell membrane</location>
        <topology evidence="1">Multi-pass membrane protein</topology>
    </subcellularLocation>
    <subcellularLocation>
        <location evidence="8">Membrane</location>
        <topology evidence="8">Multi-pass membrane protein</topology>
    </subcellularLocation>
</comment>
<reference evidence="9 10" key="1">
    <citation type="submission" date="2019-01" db="EMBL/GenBank/DDBJ databases">
        <title>Filimonas sp. strain TTM-71.</title>
        <authorList>
            <person name="Chen W.-M."/>
        </authorList>
    </citation>
    <scope>NUCLEOTIDE SEQUENCE [LARGE SCALE GENOMIC DNA]</scope>
    <source>
        <strain evidence="9 10">TTM-71</strain>
    </source>
</reference>
<keyword evidence="8" id="KW-0460">Magnesium</keyword>
<dbReference type="Gene3D" id="1.20.58.340">
    <property type="entry name" value="Magnesium transport protein CorA, transmembrane region"/>
    <property type="match status" value="2"/>
</dbReference>
<keyword evidence="3 8" id="KW-0813">Transport</keyword>
<comment type="caution">
    <text evidence="9">The sequence shown here is derived from an EMBL/GenBank/DDBJ whole genome shotgun (WGS) entry which is preliminary data.</text>
</comment>
<dbReference type="GO" id="GO:0015095">
    <property type="term" value="F:magnesium ion transmembrane transporter activity"/>
    <property type="evidence" value="ECO:0007669"/>
    <property type="project" value="UniProtKB-UniRule"/>
</dbReference>
<evidence type="ECO:0000256" key="6">
    <source>
        <dbReference type="ARBA" id="ARBA00022989"/>
    </source>
</evidence>
<dbReference type="PANTHER" id="PTHR46494">
    <property type="entry name" value="CORA FAMILY METAL ION TRANSPORTER (EUROFUNG)"/>
    <property type="match status" value="1"/>
</dbReference>
<keyword evidence="8" id="KW-0406">Ion transport</keyword>
<comment type="function">
    <text evidence="8">Mediates influx of magnesium ions.</text>
</comment>
<dbReference type="AlphaFoldDB" id="A0A4Q1D004"/>
<dbReference type="GO" id="GO:0005886">
    <property type="term" value="C:plasma membrane"/>
    <property type="evidence" value="ECO:0007669"/>
    <property type="project" value="UniProtKB-SubCell"/>
</dbReference>
<gene>
    <name evidence="8 9" type="primary">corA</name>
    <name evidence="9" type="ORF">ESB13_22920</name>
</gene>
<dbReference type="Gene3D" id="3.30.460.20">
    <property type="entry name" value="CorA soluble domain-like"/>
    <property type="match status" value="1"/>
</dbReference>
<evidence type="ECO:0000313" key="9">
    <source>
        <dbReference type="EMBL" id="RXK81008.1"/>
    </source>
</evidence>
<dbReference type="FunFam" id="1.20.58.340:FF:000012">
    <property type="entry name" value="Magnesium transport protein CorA"/>
    <property type="match status" value="1"/>
</dbReference>
<dbReference type="OrthoDB" id="9803416at2"/>
<dbReference type="SUPFAM" id="SSF143865">
    <property type="entry name" value="CorA soluble domain-like"/>
    <property type="match status" value="1"/>
</dbReference>
<name>A0A4Q1D004_9BACT</name>
<evidence type="ECO:0000256" key="4">
    <source>
        <dbReference type="ARBA" id="ARBA00022475"/>
    </source>
</evidence>
<evidence type="ECO:0000256" key="5">
    <source>
        <dbReference type="ARBA" id="ARBA00022692"/>
    </source>
</evidence>
<evidence type="ECO:0000256" key="2">
    <source>
        <dbReference type="ARBA" id="ARBA00009765"/>
    </source>
</evidence>
<dbReference type="InterPro" id="IPR004488">
    <property type="entry name" value="Mg/Co-transport_prot_CorA"/>
</dbReference>
<dbReference type="EMBL" id="SDHZ01000005">
    <property type="protein sequence ID" value="RXK81008.1"/>
    <property type="molecule type" value="Genomic_DNA"/>
</dbReference>
<feature type="transmembrane region" description="Helical" evidence="8">
    <location>
        <begin position="305"/>
        <end position="327"/>
    </location>
</feature>
<keyword evidence="7 8" id="KW-0472">Membrane</keyword>
<dbReference type="SUPFAM" id="SSF144083">
    <property type="entry name" value="Magnesium transport protein CorA, transmembrane region"/>
    <property type="match status" value="1"/>
</dbReference>
<dbReference type="InterPro" id="IPR045863">
    <property type="entry name" value="CorA_TM1_TM2"/>
</dbReference>
<dbReference type="CDD" id="cd12828">
    <property type="entry name" value="TmCorA-like_1"/>
    <property type="match status" value="1"/>
</dbReference>
<keyword evidence="6 8" id="KW-1133">Transmembrane helix</keyword>
<dbReference type="GO" id="GO:0000287">
    <property type="term" value="F:magnesium ion binding"/>
    <property type="evidence" value="ECO:0007669"/>
    <property type="project" value="TreeGrafter"/>
</dbReference>
<proteinExistence type="inferred from homology"/>
<dbReference type="GO" id="GO:0015087">
    <property type="term" value="F:cobalt ion transmembrane transporter activity"/>
    <property type="evidence" value="ECO:0007669"/>
    <property type="project" value="UniProtKB-UniRule"/>
</dbReference>
<evidence type="ECO:0000256" key="3">
    <source>
        <dbReference type="ARBA" id="ARBA00022448"/>
    </source>
</evidence>
<organism evidence="9 10">
    <name type="scientific">Filimonas effusa</name>
    <dbReference type="NCBI Taxonomy" id="2508721"/>
    <lineage>
        <taxon>Bacteria</taxon>
        <taxon>Pseudomonadati</taxon>
        <taxon>Bacteroidota</taxon>
        <taxon>Chitinophagia</taxon>
        <taxon>Chitinophagales</taxon>
        <taxon>Chitinophagaceae</taxon>
        <taxon>Filimonas</taxon>
    </lineage>
</organism>
<dbReference type="NCBIfam" id="TIGR00383">
    <property type="entry name" value="corA"/>
    <property type="match status" value="1"/>
</dbReference>
<dbReference type="RefSeq" id="WP_129006266.1">
    <property type="nucleotide sequence ID" value="NZ_SDHZ01000005.1"/>
</dbReference>
<dbReference type="Pfam" id="PF01544">
    <property type="entry name" value="CorA"/>
    <property type="match status" value="1"/>
</dbReference>
<evidence type="ECO:0000256" key="1">
    <source>
        <dbReference type="ARBA" id="ARBA00004651"/>
    </source>
</evidence>
<keyword evidence="10" id="KW-1185">Reference proteome</keyword>
<dbReference type="Proteomes" id="UP000290545">
    <property type="component" value="Unassembled WGS sequence"/>
</dbReference>
<dbReference type="InterPro" id="IPR002523">
    <property type="entry name" value="MgTranspt_CorA/ZnTranspt_ZntB"/>
</dbReference>
<keyword evidence="5 8" id="KW-0812">Transmembrane</keyword>
<keyword evidence="4 8" id="KW-1003">Cell membrane</keyword>
<dbReference type="PANTHER" id="PTHR46494:SF1">
    <property type="entry name" value="CORA FAMILY METAL ION TRANSPORTER (EUROFUNG)"/>
    <property type="match status" value="1"/>
</dbReference>
<protein>
    <recommendedName>
        <fullName evidence="8">Magnesium transport protein CorA</fullName>
    </recommendedName>
</protein>
<evidence type="ECO:0000256" key="7">
    <source>
        <dbReference type="ARBA" id="ARBA00023136"/>
    </source>
</evidence>
<dbReference type="GO" id="GO:0050897">
    <property type="term" value="F:cobalt ion binding"/>
    <property type="evidence" value="ECO:0007669"/>
    <property type="project" value="TreeGrafter"/>
</dbReference>
<sequence>MNPSKYLQLIFPVFGTKRTKEIFGFNPTVLPAREEAKEVKVEVFNYSNGFMEEHHFHNVEDCFPFRDKESVSWINIEGLRKADIEQICQHFNIHFLIGEDILSVGQRPKMDEMDDSLYCLLNMLFYNQEKASVETEQISIFMGKNFVLSFQEDAHRDVFDVLRNRLRSPGSKIRQSGADYLCYALIDMIIDHYFVVMENLSDRLEFVEEEIIRNSSPRTLARINGMRKELIVLKRNVLPVRELVNGFIRTDCPLMQEKTLKYFKDVYDHIVQAADLVENYRDMMMSMQDLYLNKANMKLNEVMKVMAIVTCLLAPATVIGGIFGMNFDRIPYLHNKDGFYIAVSLMLVIPIWMVWVFRKRGWF</sequence>
<evidence type="ECO:0000256" key="8">
    <source>
        <dbReference type="RuleBase" id="RU362010"/>
    </source>
</evidence>
<feature type="transmembrane region" description="Helical" evidence="8">
    <location>
        <begin position="339"/>
        <end position="357"/>
    </location>
</feature>
<dbReference type="InterPro" id="IPR045861">
    <property type="entry name" value="CorA_cytoplasmic_dom"/>
</dbReference>
<comment type="similarity">
    <text evidence="2 8">Belongs to the CorA metal ion transporter (MIT) (TC 1.A.35) family.</text>
</comment>
<accession>A0A4Q1D004</accession>